<protein>
    <submittedName>
        <fullName evidence="1">DUF5119 domain-containing protein</fullName>
    </submittedName>
</protein>
<dbReference type="AlphaFoldDB" id="A0A9D9NEW7"/>
<dbReference type="Proteomes" id="UP000823603">
    <property type="component" value="Unassembled WGS sequence"/>
</dbReference>
<organism evidence="1 2">
    <name type="scientific">Candidatus Cryptobacteroides faecavium</name>
    <dbReference type="NCBI Taxonomy" id="2840762"/>
    <lineage>
        <taxon>Bacteria</taxon>
        <taxon>Pseudomonadati</taxon>
        <taxon>Bacteroidota</taxon>
        <taxon>Bacteroidia</taxon>
        <taxon>Bacteroidales</taxon>
        <taxon>Candidatus Cryptobacteroides</taxon>
    </lineage>
</organism>
<name>A0A9D9NEW7_9BACT</name>
<dbReference type="Pfam" id="PF17145">
    <property type="entry name" value="DUF5119"/>
    <property type="match status" value="1"/>
</dbReference>
<dbReference type="EMBL" id="JADIMB010000067">
    <property type="protein sequence ID" value="MBO8471077.1"/>
    <property type="molecule type" value="Genomic_DNA"/>
</dbReference>
<accession>A0A9D9NEW7</accession>
<reference evidence="1" key="1">
    <citation type="submission" date="2020-10" db="EMBL/GenBank/DDBJ databases">
        <authorList>
            <person name="Gilroy R."/>
        </authorList>
    </citation>
    <scope>NUCLEOTIDE SEQUENCE</scope>
    <source>
        <strain evidence="1">B2-22910</strain>
    </source>
</reference>
<dbReference type="InterPro" id="IPR033410">
    <property type="entry name" value="DUF5119"/>
</dbReference>
<proteinExistence type="predicted"/>
<evidence type="ECO:0000313" key="2">
    <source>
        <dbReference type="Proteomes" id="UP000823603"/>
    </source>
</evidence>
<comment type="caution">
    <text evidence="1">The sequence shown here is derived from an EMBL/GenBank/DDBJ whole genome shotgun (WGS) entry which is preliminary data.</text>
</comment>
<gene>
    <name evidence="1" type="ORF">IAB82_04695</name>
</gene>
<sequence length="343" mass="38460">MDITCVALLILFSISLSSCRKELCYNHWEHSMSVKADVEATYMAEWEIDYGQHWEDNWDSGRFGSEYDDHRPASPDGLRIVIYREDGYEERNIEAEGETVQLYEGGQSLLFYNNDTEYLVFDNMHSSATAVATTRTRTRFSLSGTESSTETRGYNPPDMLYGYYIDSWQGERKLEADYMPVEMSPLVYTYLIEFEFTDGLEYVEKARGELDGMATGVYLNSGTTSGESGVILFDTESCTVTDRGVLAEVKSFGIPGFPYEDYDGTRADGREYSLVLEVELRNGATKRFEPVDVSSQLEQNPRGGVILATGYEVTDEEGNAGGGGFDVDVDGWGDYEDIPLPIG</sequence>
<evidence type="ECO:0000313" key="1">
    <source>
        <dbReference type="EMBL" id="MBO8471077.1"/>
    </source>
</evidence>
<reference evidence="1" key="2">
    <citation type="journal article" date="2021" name="PeerJ">
        <title>Extensive microbial diversity within the chicken gut microbiome revealed by metagenomics and culture.</title>
        <authorList>
            <person name="Gilroy R."/>
            <person name="Ravi A."/>
            <person name="Getino M."/>
            <person name="Pursley I."/>
            <person name="Horton D.L."/>
            <person name="Alikhan N.F."/>
            <person name="Baker D."/>
            <person name="Gharbi K."/>
            <person name="Hall N."/>
            <person name="Watson M."/>
            <person name="Adriaenssens E.M."/>
            <person name="Foster-Nyarko E."/>
            <person name="Jarju S."/>
            <person name="Secka A."/>
            <person name="Antonio M."/>
            <person name="Oren A."/>
            <person name="Chaudhuri R.R."/>
            <person name="La Ragione R."/>
            <person name="Hildebrand F."/>
            <person name="Pallen M.J."/>
        </authorList>
    </citation>
    <scope>NUCLEOTIDE SEQUENCE</scope>
    <source>
        <strain evidence="1">B2-22910</strain>
    </source>
</reference>